<dbReference type="RefSeq" id="WP_104004943.1">
    <property type="nucleotide sequence ID" value="NZ_FNVQ01000005.1"/>
</dbReference>
<evidence type="ECO:0000256" key="7">
    <source>
        <dbReference type="ARBA" id="ARBA00022605"/>
    </source>
</evidence>
<dbReference type="InterPro" id="IPR011004">
    <property type="entry name" value="Trimer_LpxA-like_sf"/>
</dbReference>
<dbReference type="GO" id="GO:0005737">
    <property type="term" value="C:cytoplasm"/>
    <property type="evidence" value="ECO:0007669"/>
    <property type="project" value="UniProtKB-SubCell"/>
</dbReference>
<dbReference type="GO" id="GO:0006535">
    <property type="term" value="P:cysteine biosynthetic process from serine"/>
    <property type="evidence" value="ECO:0007669"/>
    <property type="project" value="InterPro"/>
</dbReference>
<dbReference type="InterPro" id="IPR053376">
    <property type="entry name" value="Serine_acetyltransferase"/>
</dbReference>
<dbReference type="InterPro" id="IPR001451">
    <property type="entry name" value="Hexapep"/>
</dbReference>
<comment type="subcellular location">
    <subcellularLocation>
        <location evidence="1">Cytoplasm</location>
    </subcellularLocation>
</comment>
<comment type="similarity">
    <text evidence="3">Belongs to the transferase hexapeptide repeat family.</text>
</comment>
<dbReference type="NCBIfam" id="NF008349">
    <property type="entry name" value="PRK11132.1"/>
    <property type="match status" value="1"/>
</dbReference>
<evidence type="ECO:0000259" key="14">
    <source>
        <dbReference type="SMART" id="SM00971"/>
    </source>
</evidence>
<dbReference type="UniPathway" id="UPA00136">
    <property type="reaction ID" value="UER00199"/>
</dbReference>
<evidence type="ECO:0000256" key="2">
    <source>
        <dbReference type="ARBA" id="ARBA00004876"/>
    </source>
</evidence>
<keyword evidence="16" id="KW-1185">Reference proteome</keyword>
<feature type="region of interest" description="Disordered" evidence="13">
    <location>
        <begin position="262"/>
        <end position="285"/>
    </location>
</feature>
<evidence type="ECO:0000256" key="5">
    <source>
        <dbReference type="ARBA" id="ARBA00018522"/>
    </source>
</evidence>
<dbReference type="EMBL" id="FNVQ01000005">
    <property type="protein sequence ID" value="SEG80988.1"/>
    <property type="molecule type" value="Genomic_DNA"/>
</dbReference>
<gene>
    <name evidence="15" type="ORF">SAMN05444390_105109</name>
</gene>
<keyword evidence="10" id="KW-0198">Cysteine biosynthesis</keyword>
<evidence type="ECO:0000256" key="13">
    <source>
        <dbReference type="SAM" id="MobiDB-lite"/>
    </source>
</evidence>
<dbReference type="CDD" id="cd03354">
    <property type="entry name" value="LbH_SAT"/>
    <property type="match status" value="1"/>
</dbReference>
<dbReference type="OrthoDB" id="9801456at2"/>
<accession>A0A1H6D7F5</accession>
<dbReference type="Pfam" id="PF06426">
    <property type="entry name" value="SATase_N"/>
    <property type="match status" value="1"/>
</dbReference>
<dbReference type="Pfam" id="PF00132">
    <property type="entry name" value="Hexapep"/>
    <property type="match status" value="1"/>
</dbReference>
<dbReference type="GO" id="GO:0009001">
    <property type="term" value="F:serine O-acetyltransferase activity"/>
    <property type="evidence" value="ECO:0007669"/>
    <property type="project" value="UniProtKB-EC"/>
</dbReference>
<dbReference type="NCBIfam" id="TIGR01172">
    <property type="entry name" value="cysE"/>
    <property type="match status" value="1"/>
</dbReference>
<keyword evidence="9" id="KW-0677">Repeat</keyword>
<dbReference type="NCBIfam" id="NF041874">
    <property type="entry name" value="EPS_EpsC"/>
    <property type="match status" value="1"/>
</dbReference>
<name>A0A1H6D7F5_9GAMM</name>
<evidence type="ECO:0000313" key="15">
    <source>
        <dbReference type="EMBL" id="SEG80988.1"/>
    </source>
</evidence>
<dbReference type="PROSITE" id="PS00101">
    <property type="entry name" value="HEXAPEP_TRANSFERASES"/>
    <property type="match status" value="1"/>
</dbReference>
<dbReference type="Gene3D" id="1.10.3130.10">
    <property type="entry name" value="serine acetyltransferase, domain 1"/>
    <property type="match status" value="1"/>
</dbReference>
<dbReference type="InterPro" id="IPR018357">
    <property type="entry name" value="Hexapep_transf_CS"/>
</dbReference>
<evidence type="ECO:0000256" key="1">
    <source>
        <dbReference type="ARBA" id="ARBA00004496"/>
    </source>
</evidence>
<sequence length="285" mass="30520">MYEMPLSVDELWGKIREEARGLVEYEPLLASFYHATIIGHSDLRGALSFLLSSKLADEVVSAMALREIIEQAYEADEGLIEAACADIQAVCTRDPAVEAYSTVLLYLKGFQAIQAHRVAHWMWQQDRRSLALYIQSRVSTIFQVDIHPAATIGFGVMFDHATGIVVGETCVIENDVSILQSVTLGGTGKESGDRHPKIRKGVMIGAGSKILGNIEVGECARVGAGSVVLNAVPAHTTVVGVPATVVGCAGCDTPSLSMDQTIKNSEPDCDGDTSSDKAPCNRKQA</sequence>
<reference evidence="15 16" key="1">
    <citation type="submission" date="2016-10" db="EMBL/GenBank/DDBJ databases">
        <authorList>
            <person name="de Groot N.N."/>
        </authorList>
    </citation>
    <scope>NUCLEOTIDE SEQUENCE [LARGE SCALE GENOMIC DNA]</scope>
    <source>
        <strain evidence="15 16">DSM 22012</strain>
    </source>
</reference>
<keyword evidence="7" id="KW-0028">Amino-acid biosynthesis</keyword>
<feature type="domain" description="Serine acetyltransferase N-terminal" evidence="14">
    <location>
        <begin position="11"/>
        <end position="115"/>
    </location>
</feature>
<dbReference type="FunFam" id="1.10.3130.10:FF:000001">
    <property type="entry name" value="Acetyltransferase"/>
    <property type="match status" value="1"/>
</dbReference>
<dbReference type="Gene3D" id="2.160.10.10">
    <property type="entry name" value="Hexapeptide repeat proteins"/>
    <property type="match status" value="1"/>
</dbReference>
<dbReference type="InterPro" id="IPR005881">
    <property type="entry name" value="Ser_O-AcTrfase"/>
</dbReference>
<dbReference type="EC" id="2.3.1.30" evidence="4"/>
<dbReference type="SUPFAM" id="SSF51161">
    <property type="entry name" value="Trimeric LpxA-like enzymes"/>
    <property type="match status" value="1"/>
</dbReference>
<evidence type="ECO:0000256" key="3">
    <source>
        <dbReference type="ARBA" id="ARBA00007274"/>
    </source>
</evidence>
<evidence type="ECO:0000256" key="11">
    <source>
        <dbReference type="ARBA" id="ARBA00023315"/>
    </source>
</evidence>
<keyword evidence="6" id="KW-0963">Cytoplasm</keyword>
<dbReference type="AlphaFoldDB" id="A0A1H6D7F5"/>
<dbReference type="PANTHER" id="PTHR42811">
    <property type="entry name" value="SERINE ACETYLTRANSFERASE"/>
    <property type="match status" value="1"/>
</dbReference>
<dbReference type="SMART" id="SM00971">
    <property type="entry name" value="SATase_N"/>
    <property type="match status" value="1"/>
</dbReference>
<keyword evidence="8 15" id="KW-0808">Transferase</keyword>
<evidence type="ECO:0000256" key="9">
    <source>
        <dbReference type="ARBA" id="ARBA00022737"/>
    </source>
</evidence>
<evidence type="ECO:0000256" key="6">
    <source>
        <dbReference type="ARBA" id="ARBA00022490"/>
    </source>
</evidence>
<keyword evidence="11" id="KW-0012">Acyltransferase</keyword>
<proteinExistence type="inferred from homology"/>
<evidence type="ECO:0000256" key="12">
    <source>
        <dbReference type="ARBA" id="ARBA00049486"/>
    </source>
</evidence>
<evidence type="ECO:0000313" key="16">
    <source>
        <dbReference type="Proteomes" id="UP000236745"/>
    </source>
</evidence>
<evidence type="ECO:0000256" key="10">
    <source>
        <dbReference type="ARBA" id="ARBA00023192"/>
    </source>
</evidence>
<comment type="pathway">
    <text evidence="2">Amino-acid biosynthesis; L-cysteine biosynthesis; L-cysteine from L-serine: step 1/2.</text>
</comment>
<dbReference type="FunFam" id="2.160.10.10:FF:000002">
    <property type="entry name" value="Serine acetyltransferase"/>
    <property type="match status" value="1"/>
</dbReference>
<protein>
    <recommendedName>
        <fullName evidence="5">Serine acetyltransferase</fullName>
        <ecNumber evidence="4">2.3.1.30</ecNumber>
    </recommendedName>
</protein>
<comment type="catalytic activity">
    <reaction evidence="12">
        <text>L-serine + acetyl-CoA = O-acetyl-L-serine + CoA</text>
        <dbReference type="Rhea" id="RHEA:24560"/>
        <dbReference type="ChEBI" id="CHEBI:33384"/>
        <dbReference type="ChEBI" id="CHEBI:57287"/>
        <dbReference type="ChEBI" id="CHEBI:57288"/>
        <dbReference type="ChEBI" id="CHEBI:58340"/>
        <dbReference type="EC" id="2.3.1.30"/>
    </reaction>
</comment>
<evidence type="ECO:0000256" key="4">
    <source>
        <dbReference type="ARBA" id="ARBA00013266"/>
    </source>
</evidence>
<dbReference type="InterPro" id="IPR045304">
    <property type="entry name" value="LbH_SAT"/>
</dbReference>
<dbReference type="Proteomes" id="UP000236745">
    <property type="component" value="Unassembled WGS sequence"/>
</dbReference>
<dbReference type="InterPro" id="IPR042122">
    <property type="entry name" value="Ser_AcTrfase_N_sf"/>
</dbReference>
<organism evidence="15 16">
    <name type="scientific">Marinobacterium lutimaris</name>
    <dbReference type="NCBI Taxonomy" id="568106"/>
    <lineage>
        <taxon>Bacteria</taxon>
        <taxon>Pseudomonadati</taxon>
        <taxon>Pseudomonadota</taxon>
        <taxon>Gammaproteobacteria</taxon>
        <taxon>Oceanospirillales</taxon>
        <taxon>Oceanospirillaceae</taxon>
        <taxon>Marinobacterium</taxon>
    </lineage>
</organism>
<evidence type="ECO:0000256" key="8">
    <source>
        <dbReference type="ARBA" id="ARBA00022679"/>
    </source>
</evidence>
<dbReference type="InterPro" id="IPR010493">
    <property type="entry name" value="Ser_AcTrfase_N"/>
</dbReference>